<sequence length="264" mass="29993">MNQMKVSIRHRYIKKIPVLEVVPDEAKNKPLPLIIYYHGWQSAKELSLTQARKLAKKGVRVLLPDAMNHGERKTGPISPIPSVTFWASIQYNIIEFAQLVRHFDKQALIESDKIGVGGVSMGGITTCALLSQHPEIKAAACMMGTPAPLRYIERVMERSAEMNFFVPSDLPLLLSWVANYDLSKMPETLAERPVLFWHGTKDPKIPYEDMADFYQMVKGESYAKHSQFITGEGEGHLVKGEMMDVVADFFEKELKIEHDYLKNE</sequence>
<dbReference type="PANTHER" id="PTHR22946:SF9">
    <property type="entry name" value="POLYKETIDE TRANSFERASE AF380"/>
    <property type="match status" value="1"/>
</dbReference>
<dbReference type="AlphaFoldDB" id="A0AA91JPG2"/>
<dbReference type="EMBL" id="JXLC01000009">
    <property type="protein sequence ID" value="OJG92008.1"/>
    <property type="molecule type" value="Genomic_DNA"/>
</dbReference>
<dbReference type="SUPFAM" id="SSF53474">
    <property type="entry name" value="alpha/beta-Hydrolases"/>
    <property type="match status" value="1"/>
</dbReference>
<dbReference type="Pfam" id="PF00326">
    <property type="entry name" value="Peptidase_S9"/>
    <property type="match status" value="1"/>
</dbReference>
<protein>
    <submittedName>
        <fullName evidence="3">Hydrolase</fullName>
    </submittedName>
</protein>
<dbReference type="GO" id="GO:0008236">
    <property type="term" value="F:serine-type peptidase activity"/>
    <property type="evidence" value="ECO:0007669"/>
    <property type="project" value="InterPro"/>
</dbReference>
<proteinExistence type="predicted"/>
<dbReference type="PANTHER" id="PTHR22946">
    <property type="entry name" value="DIENELACTONE HYDROLASE DOMAIN-CONTAINING PROTEIN-RELATED"/>
    <property type="match status" value="1"/>
</dbReference>
<comment type="caution">
    <text evidence="3">The sequence shown here is derived from an EMBL/GenBank/DDBJ whole genome shotgun (WGS) entry which is preliminary data.</text>
</comment>
<evidence type="ECO:0000259" key="2">
    <source>
        <dbReference type="Pfam" id="PF00326"/>
    </source>
</evidence>
<accession>A0AA91JPG2</accession>
<evidence type="ECO:0000256" key="1">
    <source>
        <dbReference type="ARBA" id="ARBA00022801"/>
    </source>
</evidence>
<dbReference type="InterPro" id="IPR001375">
    <property type="entry name" value="Peptidase_S9_cat"/>
</dbReference>
<dbReference type="InterPro" id="IPR050261">
    <property type="entry name" value="FrsA_esterase"/>
</dbReference>
<evidence type="ECO:0000313" key="3">
    <source>
        <dbReference type="EMBL" id="OJG92008.1"/>
    </source>
</evidence>
<dbReference type="GO" id="GO:0052689">
    <property type="term" value="F:carboxylic ester hydrolase activity"/>
    <property type="evidence" value="ECO:0007669"/>
    <property type="project" value="UniProtKB-ARBA"/>
</dbReference>
<dbReference type="Proteomes" id="UP000183039">
    <property type="component" value="Unassembled WGS sequence"/>
</dbReference>
<dbReference type="GO" id="GO:0006508">
    <property type="term" value="P:proteolysis"/>
    <property type="evidence" value="ECO:0007669"/>
    <property type="project" value="InterPro"/>
</dbReference>
<dbReference type="InterPro" id="IPR029058">
    <property type="entry name" value="AB_hydrolase_fold"/>
</dbReference>
<organism evidence="3 4">
    <name type="scientific">Enterococcus silesiacus</name>
    <dbReference type="NCBI Taxonomy" id="332949"/>
    <lineage>
        <taxon>Bacteria</taxon>
        <taxon>Bacillati</taxon>
        <taxon>Bacillota</taxon>
        <taxon>Bacilli</taxon>
        <taxon>Lactobacillales</taxon>
        <taxon>Enterococcaceae</taxon>
        <taxon>Enterococcus</taxon>
    </lineage>
</organism>
<dbReference type="Gene3D" id="3.40.50.1820">
    <property type="entry name" value="alpha/beta hydrolase"/>
    <property type="match status" value="1"/>
</dbReference>
<evidence type="ECO:0000313" key="4">
    <source>
        <dbReference type="Proteomes" id="UP000183039"/>
    </source>
</evidence>
<keyword evidence="1 3" id="KW-0378">Hydrolase</keyword>
<gene>
    <name evidence="3" type="ORF">RV15_GL003653</name>
</gene>
<feature type="domain" description="Peptidase S9 prolyl oligopeptidase catalytic" evidence="2">
    <location>
        <begin position="95"/>
        <end position="251"/>
    </location>
</feature>
<name>A0AA91JPG2_9ENTE</name>
<reference evidence="3 4" key="1">
    <citation type="submission" date="2014-12" db="EMBL/GenBank/DDBJ databases">
        <title>Draft genome sequences of 29 type strains of Enterococci.</title>
        <authorList>
            <person name="Zhong Z."/>
            <person name="Sun Z."/>
            <person name="Liu W."/>
            <person name="Zhang W."/>
            <person name="Zhang H."/>
        </authorList>
    </citation>
    <scope>NUCLEOTIDE SEQUENCE [LARGE SCALE GENOMIC DNA]</scope>
    <source>
        <strain evidence="3 4">DSM 22801</strain>
    </source>
</reference>